<sequence length="222" mass="25333">MKMVELEIEKNIGSLLVIDDIQDFQSLIEELKTEGGEIEQKYITALIAENSDCSRVEGFDLIFDNCVFNRVLFEKSYFKNCYFKNCDFSNCDFSNSTFSNCKFQNVKGVGTDFSDSAFKNIWMKECLFRYAVFTSSLLNDCHLEMGDMAEAYFDNCKVKKLTFDNINLMRANFYKTPLKGIDLRTCQIEGIILSTEAKELNGAVVEMLQAAELAKILGVIIK</sequence>
<dbReference type="Gene3D" id="2.160.20.80">
    <property type="entry name" value="E3 ubiquitin-protein ligase SopA"/>
    <property type="match status" value="1"/>
</dbReference>
<dbReference type="KEGG" id="amic:Ami3637_01035"/>
<keyword evidence="2" id="KW-1185">Reference proteome</keyword>
<dbReference type="Proteomes" id="UP000463883">
    <property type="component" value="Chromosome"/>
</dbReference>
<evidence type="ECO:0000313" key="1">
    <source>
        <dbReference type="EMBL" id="QHI71158.1"/>
    </source>
</evidence>
<gene>
    <name evidence="1" type="ORF">Ami3637_01035</name>
</gene>
<organism evidence="1 2">
    <name type="scientific">Aminipila terrae</name>
    <dbReference type="NCBI Taxonomy" id="2697030"/>
    <lineage>
        <taxon>Bacteria</taxon>
        <taxon>Bacillati</taxon>
        <taxon>Bacillota</taxon>
        <taxon>Clostridia</taxon>
        <taxon>Peptostreptococcales</taxon>
        <taxon>Anaerovoracaceae</taxon>
        <taxon>Aminipila</taxon>
    </lineage>
</organism>
<dbReference type="SUPFAM" id="SSF141571">
    <property type="entry name" value="Pentapeptide repeat-like"/>
    <property type="match status" value="1"/>
</dbReference>
<dbReference type="Pfam" id="PF13599">
    <property type="entry name" value="Pentapeptide_4"/>
    <property type="match status" value="1"/>
</dbReference>
<dbReference type="AlphaFoldDB" id="A0A6P1MGL1"/>
<name>A0A6P1MGL1_9FIRM</name>
<reference evidence="1 2" key="1">
    <citation type="submission" date="2020-01" db="EMBL/GenBank/DDBJ databases">
        <title>Genomic analysis of Aminipila sp. CBA3637.</title>
        <authorList>
            <person name="Kim Y.B."/>
            <person name="Roh S.W."/>
        </authorList>
    </citation>
    <scope>NUCLEOTIDE SEQUENCE [LARGE SCALE GENOMIC DNA]</scope>
    <source>
        <strain evidence="1 2">CBA3637</strain>
    </source>
</reference>
<accession>A0A6P1MGL1</accession>
<evidence type="ECO:0000313" key="2">
    <source>
        <dbReference type="Proteomes" id="UP000463883"/>
    </source>
</evidence>
<dbReference type="EMBL" id="CP047591">
    <property type="protein sequence ID" value="QHI71158.1"/>
    <property type="molecule type" value="Genomic_DNA"/>
</dbReference>
<dbReference type="PANTHER" id="PTHR42999">
    <property type="entry name" value="ANTIBIOTIC RESISTANCE PROTEIN MCBG"/>
    <property type="match status" value="1"/>
</dbReference>
<evidence type="ECO:0008006" key="3">
    <source>
        <dbReference type="Google" id="ProtNLM"/>
    </source>
</evidence>
<dbReference type="Pfam" id="PF00805">
    <property type="entry name" value="Pentapeptide"/>
    <property type="match status" value="1"/>
</dbReference>
<dbReference type="InterPro" id="IPR001646">
    <property type="entry name" value="5peptide_repeat"/>
</dbReference>
<dbReference type="PANTHER" id="PTHR42999:SF1">
    <property type="entry name" value="PENTAPEPTIDE REPEAT-CONTAINING PROTEIN"/>
    <property type="match status" value="1"/>
</dbReference>
<dbReference type="RefSeq" id="WP_162360934.1">
    <property type="nucleotide sequence ID" value="NZ_CP047591.1"/>
</dbReference>
<protein>
    <recommendedName>
        <fullName evidence="3">Pentapeptide repeat-containing protein</fullName>
    </recommendedName>
</protein>
<dbReference type="InterPro" id="IPR052949">
    <property type="entry name" value="PA_immunity-related"/>
</dbReference>
<proteinExistence type="predicted"/>